<evidence type="ECO:0000256" key="1">
    <source>
        <dbReference type="ARBA" id="ARBA00004430"/>
    </source>
</evidence>
<reference evidence="3 4" key="1">
    <citation type="journal article" date="2017" name="Mol. Biol. Evol.">
        <title>The 4-celled Tetrabaena socialis nuclear genome reveals the essential components for genetic control of cell number at the origin of multicellularity in the volvocine lineage.</title>
        <authorList>
            <person name="Featherston J."/>
            <person name="Arakaki Y."/>
            <person name="Hanschen E.R."/>
            <person name="Ferris P.J."/>
            <person name="Michod R.E."/>
            <person name="Olson B.J.S.C."/>
            <person name="Nozaki H."/>
            <person name="Durand P.M."/>
        </authorList>
    </citation>
    <scope>NUCLEOTIDE SEQUENCE [LARGE SCALE GENOMIC DNA]</scope>
    <source>
        <strain evidence="3 4">NIES-571</strain>
    </source>
</reference>
<dbReference type="InterPro" id="IPR032675">
    <property type="entry name" value="LRR_dom_sf"/>
</dbReference>
<feature type="compositionally biased region" description="Polar residues" evidence="2">
    <location>
        <begin position="398"/>
        <end position="411"/>
    </location>
</feature>
<dbReference type="SUPFAM" id="SSF52047">
    <property type="entry name" value="RNI-like"/>
    <property type="match status" value="1"/>
</dbReference>
<evidence type="ECO:0000256" key="2">
    <source>
        <dbReference type="SAM" id="MobiDB-lite"/>
    </source>
</evidence>
<comment type="caution">
    <text evidence="3">The sequence shown here is derived from an EMBL/GenBank/DDBJ whole genome shotgun (WGS) entry which is preliminary data.</text>
</comment>
<organism evidence="3 4">
    <name type="scientific">Tetrabaena socialis</name>
    <dbReference type="NCBI Taxonomy" id="47790"/>
    <lineage>
        <taxon>Eukaryota</taxon>
        <taxon>Viridiplantae</taxon>
        <taxon>Chlorophyta</taxon>
        <taxon>core chlorophytes</taxon>
        <taxon>Chlorophyceae</taxon>
        <taxon>CS clade</taxon>
        <taxon>Chlamydomonadales</taxon>
        <taxon>Tetrabaenaceae</taxon>
        <taxon>Tetrabaena</taxon>
    </lineage>
</organism>
<gene>
    <name evidence="3" type="ORF">TSOC_009337</name>
</gene>
<protein>
    <recommendedName>
        <fullName evidence="5">F-box domain-containing protein</fullName>
    </recommendedName>
</protein>
<feature type="compositionally biased region" description="Low complexity" evidence="2">
    <location>
        <begin position="463"/>
        <end position="484"/>
    </location>
</feature>
<dbReference type="Gene3D" id="3.80.10.10">
    <property type="entry name" value="Ribonuclease Inhibitor"/>
    <property type="match status" value="1"/>
</dbReference>
<dbReference type="AlphaFoldDB" id="A0A2J7ZW75"/>
<evidence type="ECO:0000313" key="3">
    <source>
        <dbReference type="EMBL" id="PNH04505.1"/>
    </source>
</evidence>
<dbReference type="EMBL" id="PGGS01000383">
    <property type="protein sequence ID" value="PNH04505.1"/>
    <property type="molecule type" value="Genomic_DNA"/>
</dbReference>
<sequence length="648" mass="67905">MHARLPDVLRCLGSQAADSVFDSLGKRSLAAARLSCRALRNFIDSSATRLAITVRAADRQRWEGGQLPPSMTRWPRCRRLTVLVDVAEGAGDGGAMLALLPFVEPAAGRQIETLSLNWRTIHSSATIGEGLVCMLVPMLPNLRELDFMLQRCMSFDPFKQQLMYAALTALPHLERLTLPGSRSTERVGALAACTSLRRLKIVCYGETLTAASISGLMCLQQLEELELPSYQLGADGDGSGAAPSGVRALLRAGFPPSLQQLKVGVIFDYNSALLNLQLHGGVLRHVSISGPSELLQLDDLAALVQLLLDSPAMGPTLGLLSFECIEMSEEGLAGLQQAGQAQLRKLLQRCTKVETEGVWITSAAPFAAVVELLPLLRPDDITLQFRDDQALTFDMPFRSTSSTSETPTGISGPTAGMGAGAGPLDAAVLPTSDGEGLGPQQPCTPPGPADLLRAALERIAAGGAPSSQQQAASSSSSSTEGGAAVEVTGSSCAPGARHLLLLHGPFVAMMIKSGLAPTEWVRCLAAQAKAAAPDNDWTGAPVLLCQVLPPVAGVLLSCYSADAAAAVAAAAGSAAEAAAPAVPLLEVMHLRSTSISATVALFNALTPVMTAFWEGTAHGGERCTQHERLQCLLAMRNEFSALPEETGV</sequence>
<keyword evidence="4" id="KW-1185">Reference proteome</keyword>
<feature type="region of interest" description="Disordered" evidence="2">
    <location>
        <begin position="463"/>
        <end position="487"/>
    </location>
</feature>
<comment type="subcellular location">
    <subcellularLocation>
        <location evidence="1">Cytoplasm</location>
        <location evidence="1">Cytoskeleton</location>
        <location evidence="1">Cilium axoneme</location>
    </subcellularLocation>
</comment>
<evidence type="ECO:0008006" key="5">
    <source>
        <dbReference type="Google" id="ProtNLM"/>
    </source>
</evidence>
<dbReference type="Proteomes" id="UP000236333">
    <property type="component" value="Unassembled WGS sequence"/>
</dbReference>
<dbReference type="GO" id="GO:0005930">
    <property type="term" value="C:axoneme"/>
    <property type="evidence" value="ECO:0007669"/>
    <property type="project" value="UniProtKB-SubCell"/>
</dbReference>
<evidence type="ECO:0000313" key="4">
    <source>
        <dbReference type="Proteomes" id="UP000236333"/>
    </source>
</evidence>
<name>A0A2J7ZW75_9CHLO</name>
<accession>A0A2J7ZW75</accession>
<proteinExistence type="predicted"/>
<feature type="region of interest" description="Disordered" evidence="2">
    <location>
        <begin position="396"/>
        <end position="449"/>
    </location>
</feature>